<dbReference type="Proteomes" id="UP000517252">
    <property type="component" value="Unassembled WGS sequence"/>
</dbReference>
<dbReference type="GO" id="GO:0005634">
    <property type="term" value="C:nucleus"/>
    <property type="evidence" value="ECO:0007669"/>
    <property type="project" value="UniProtKB-SubCell"/>
</dbReference>
<evidence type="ECO:0000256" key="2">
    <source>
        <dbReference type="ARBA" id="ARBA00004496"/>
    </source>
</evidence>
<evidence type="ECO:0000313" key="15">
    <source>
        <dbReference type="Proteomes" id="UP000517252"/>
    </source>
</evidence>
<keyword evidence="8" id="KW-0539">Nucleus</keyword>
<accession>A0A6V8QWR6</accession>
<dbReference type="GO" id="GO:0043998">
    <property type="term" value="F:histone H2A acetyltransferase activity"/>
    <property type="evidence" value="ECO:0007669"/>
    <property type="project" value="InterPro"/>
</dbReference>
<proteinExistence type="inferred from homology"/>
<dbReference type="PROSITE" id="PS51186">
    <property type="entry name" value="GNAT"/>
    <property type="match status" value="1"/>
</dbReference>
<dbReference type="EC" id="2.3.1.257" evidence="4"/>
<feature type="region of interest" description="Disordered" evidence="12">
    <location>
        <begin position="1"/>
        <end position="26"/>
    </location>
</feature>
<evidence type="ECO:0000256" key="12">
    <source>
        <dbReference type="SAM" id="MobiDB-lite"/>
    </source>
</evidence>
<comment type="subcellular location">
    <subcellularLocation>
        <location evidence="2">Cytoplasm</location>
    </subcellularLocation>
    <subcellularLocation>
        <location evidence="1">Nucleus</location>
    </subcellularLocation>
</comment>
<evidence type="ECO:0000256" key="10">
    <source>
        <dbReference type="ARBA" id="ARBA00047821"/>
    </source>
</evidence>
<evidence type="ECO:0000256" key="7">
    <source>
        <dbReference type="ARBA" id="ARBA00022679"/>
    </source>
</evidence>
<evidence type="ECO:0000256" key="8">
    <source>
        <dbReference type="ARBA" id="ARBA00023242"/>
    </source>
</evidence>
<evidence type="ECO:0000256" key="6">
    <source>
        <dbReference type="ARBA" id="ARBA00022490"/>
    </source>
</evidence>
<organism evidence="14 15">
    <name type="scientific">Trichoderma asperellum</name>
    <name type="common">Filamentous fungus</name>
    <dbReference type="NCBI Taxonomy" id="101201"/>
    <lineage>
        <taxon>Eukaryota</taxon>
        <taxon>Fungi</taxon>
        <taxon>Dikarya</taxon>
        <taxon>Ascomycota</taxon>
        <taxon>Pezizomycotina</taxon>
        <taxon>Sordariomycetes</taxon>
        <taxon>Hypocreomycetidae</taxon>
        <taxon>Hypocreales</taxon>
        <taxon>Hypocreaceae</taxon>
        <taxon>Trichoderma</taxon>
    </lineage>
</organism>
<evidence type="ECO:0000259" key="13">
    <source>
        <dbReference type="PROSITE" id="PS51186"/>
    </source>
</evidence>
<evidence type="ECO:0000313" key="14">
    <source>
        <dbReference type="EMBL" id="GFP56685.1"/>
    </source>
</evidence>
<evidence type="ECO:0000256" key="4">
    <source>
        <dbReference type="ARBA" id="ARBA00012950"/>
    </source>
</evidence>
<evidence type="ECO:0000256" key="9">
    <source>
        <dbReference type="ARBA" id="ARBA00023315"/>
    </source>
</evidence>
<dbReference type="InterPro" id="IPR000182">
    <property type="entry name" value="GNAT_dom"/>
</dbReference>
<dbReference type="AlphaFoldDB" id="A0A6V8QWR6"/>
<dbReference type="InterPro" id="IPR016181">
    <property type="entry name" value="Acyl_CoA_acyltransferase"/>
</dbReference>
<gene>
    <name evidence="14" type="ORF">TASIC1_0007017700</name>
</gene>
<dbReference type="EMBL" id="BLZH01000007">
    <property type="protein sequence ID" value="GFP56685.1"/>
    <property type="molecule type" value="Genomic_DNA"/>
</dbReference>
<comment type="catalytic activity">
    <reaction evidence="11">
        <text>N-terminal L-seryl-[histone H4] + acetyl-CoA = N-terminal N(alpha)-acetyl-L-seryl-[histone H4] + CoA + H(+)</text>
        <dbReference type="Rhea" id="RHEA:50596"/>
        <dbReference type="Rhea" id="RHEA-COMP:12740"/>
        <dbReference type="Rhea" id="RHEA-COMP:12743"/>
        <dbReference type="ChEBI" id="CHEBI:15378"/>
        <dbReference type="ChEBI" id="CHEBI:57287"/>
        <dbReference type="ChEBI" id="CHEBI:57288"/>
        <dbReference type="ChEBI" id="CHEBI:64738"/>
        <dbReference type="ChEBI" id="CHEBI:83690"/>
        <dbReference type="EC" id="2.3.1.257"/>
    </reaction>
</comment>
<comment type="similarity">
    <text evidence="3">Belongs to the acetyltransferase family. NAA40 subfamily.</text>
</comment>
<feature type="compositionally biased region" description="Basic and acidic residues" evidence="12">
    <location>
        <begin position="234"/>
        <end position="245"/>
    </location>
</feature>
<feature type="domain" description="N-acetyltransferase" evidence="13">
    <location>
        <begin position="56"/>
        <end position="221"/>
    </location>
</feature>
<evidence type="ECO:0000256" key="11">
    <source>
        <dbReference type="ARBA" id="ARBA00049524"/>
    </source>
</evidence>
<dbReference type="PANTHER" id="PTHR20531:SF1">
    <property type="entry name" value="N-ALPHA-ACETYLTRANSFERASE 40"/>
    <property type="match status" value="1"/>
</dbReference>
<protein>
    <recommendedName>
        <fullName evidence="5">N-alpha-acetyltransferase 40</fullName>
        <ecNumber evidence="4">2.3.1.257</ecNumber>
    </recommendedName>
</protein>
<dbReference type="PANTHER" id="PTHR20531">
    <property type="entry name" value="N-ALPHA-ACETYLTRANSFERASE 40"/>
    <property type="match status" value="1"/>
</dbReference>
<dbReference type="SUPFAM" id="SSF55729">
    <property type="entry name" value="Acyl-CoA N-acyltransferases (Nat)"/>
    <property type="match status" value="1"/>
</dbReference>
<comment type="caution">
    <text evidence="14">The sequence shown here is derived from an EMBL/GenBank/DDBJ whole genome shotgun (WGS) entry which is preliminary data.</text>
</comment>
<reference evidence="14 15" key="1">
    <citation type="submission" date="2020-07" db="EMBL/GenBank/DDBJ databases">
        <title>Trichoderma asperellum IC-1 whole genome shotgun sequence.</title>
        <authorList>
            <person name="Kanamasa S."/>
            <person name="Takahashi H."/>
        </authorList>
    </citation>
    <scope>NUCLEOTIDE SEQUENCE [LARGE SCALE GENOMIC DNA]</scope>
    <source>
        <strain evidence="14 15">IC-1</strain>
    </source>
</reference>
<dbReference type="GO" id="GO:1990189">
    <property type="term" value="F:protein N-terminal-serine acetyltransferase activity"/>
    <property type="evidence" value="ECO:0007669"/>
    <property type="project" value="UniProtKB-EC"/>
</dbReference>
<evidence type="ECO:0000256" key="3">
    <source>
        <dbReference type="ARBA" id="ARBA00008870"/>
    </source>
</evidence>
<dbReference type="GO" id="GO:0005737">
    <property type="term" value="C:cytoplasm"/>
    <property type="evidence" value="ECO:0007669"/>
    <property type="project" value="UniProtKB-SubCell"/>
</dbReference>
<name>A0A6V8QWR6_TRIAP</name>
<keyword evidence="7 14" id="KW-0808">Transferase</keyword>
<keyword evidence="6" id="KW-0963">Cytoplasm</keyword>
<evidence type="ECO:0000256" key="5">
    <source>
        <dbReference type="ARBA" id="ARBA00015043"/>
    </source>
</evidence>
<dbReference type="CDD" id="cd04301">
    <property type="entry name" value="NAT_SF"/>
    <property type="match status" value="1"/>
</dbReference>
<dbReference type="Gene3D" id="3.40.630.30">
    <property type="match status" value="1"/>
</dbReference>
<feature type="region of interest" description="Disordered" evidence="12">
    <location>
        <begin position="226"/>
        <end position="245"/>
    </location>
</feature>
<sequence length="245" mass="27641">MAEEQPPKVAAKVRKSSKTSPIATANDKTDEEFIRDYLKPSQGWTSWTHPLKKQSYSLELLSPHSLSKDDFKACFDIIESTSGEDYKNASVGWHPAMKKKEMKSPDLRYILVKDESGTVQGFTSLMPTFENHEPVLYCYEVHLLPDLQGSGLGKHLMNFLITIAENIPSTKKVMLTCFISNTNGLRFYEKIGFTKDGFSPRDRVLRGGKVVRPDYVILSRETAHGGSEGLVDGEMEREMEREDGN</sequence>
<dbReference type="OrthoDB" id="424551at2759"/>
<evidence type="ECO:0000256" key="1">
    <source>
        <dbReference type="ARBA" id="ARBA00004123"/>
    </source>
</evidence>
<dbReference type="Pfam" id="PF00583">
    <property type="entry name" value="Acetyltransf_1"/>
    <property type="match status" value="1"/>
</dbReference>
<comment type="catalytic activity">
    <reaction evidence="10">
        <text>N-terminal L-seryl-[histone H2A] + acetyl-CoA = N-terminal N(alpha)-acetyl-L-seryl-[histone H2A] + CoA + H(+)</text>
        <dbReference type="Rhea" id="RHEA:50600"/>
        <dbReference type="Rhea" id="RHEA-COMP:12742"/>
        <dbReference type="Rhea" id="RHEA-COMP:12744"/>
        <dbReference type="ChEBI" id="CHEBI:15378"/>
        <dbReference type="ChEBI" id="CHEBI:57287"/>
        <dbReference type="ChEBI" id="CHEBI:57288"/>
        <dbReference type="ChEBI" id="CHEBI:64738"/>
        <dbReference type="ChEBI" id="CHEBI:83690"/>
        <dbReference type="EC" id="2.3.1.257"/>
    </reaction>
</comment>
<dbReference type="InterPro" id="IPR039949">
    <property type="entry name" value="NAA40"/>
</dbReference>
<keyword evidence="9" id="KW-0012">Acyltransferase</keyword>
<dbReference type="GO" id="GO:0010485">
    <property type="term" value="F:histone H4 acetyltransferase activity"/>
    <property type="evidence" value="ECO:0007669"/>
    <property type="project" value="InterPro"/>
</dbReference>